<dbReference type="EMBL" id="VKKU01000002">
    <property type="protein sequence ID" value="TSB02384.1"/>
    <property type="molecule type" value="Genomic_DNA"/>
</dbReference>
<evidence type="ECO:0000313" key="2">
    <source>
        <dbReference type="Proteomes" id="UP000320160"/>
    </source>
</evidence>
<dbReference type="Proteomes" id="UP000320160">
    <property type="component" value="Unassembled WGS sequence"/>
</dbReference>
<dbReference type="Pfam" id="PF06674">
    <property type="entry name" value="DUF1176"/>
    <property type="match status" value="1"/>
</dbReference>
<comment type="caution">
    <text evidence="1">The sequence shown here is derived from an EMBL/GenBank/DDBJ whole genome shotgun (WGS) entry which is preliminary data.</text>
</comment>
<dbReference type="InterPro" id="IPR009560">
    <property type="entry name" value="DUF1176"/>
</dbReference>
<evidence type="ECO:0008006" key="3">
    <source>
        <dbReference type="Google" id="ProtNLM"/>
    </source>
</evidence>
<sequence>MLDGPAVDALNVEKDVLLYGQWAVGCNNLKTCTAIAPLDASDEGDDTPYVQMTWAGGKTDSYVFSIRRRDEQIAVLLPEAGNKLQQDLEQSEGPDFLHMVESGRHFDIPRSGFANVMATLQAWRTRSPSTTARIDVVTPLPAVRLEKLTPPPKILLAAKRCPDGHMGQSTQAWRAIGGQTLWRAGCGNEGLNAISFWFVAGPQGAPATEVVFPDRDGQPVTLYNSWFDEKSGYLRSEHYFGHWQSFTEDCGIYRNYAWGVDGMKLVEERSMPQCGTGIGPEGWIVTYRATVLNGPDSGP</sequence>
<dbReference type="AlphaFoldDB" id="A0A553WCH1"/>
<reference evidence="1 2" key="1">
    <citation type="submission" date="2019-07" db="EMBL/GenBank/DDBJ databases">
        <authorList>
            <person name="Park M."/>
        </authorList>
    </citation>
    <scope>NUCLEOTIDE SEQUENCE [LARGE SCALE GENOMIC DNA]</scope>
    <source>
        <strain evidence="1 2">KCTC32445</strain>
    </source>
</reference>
<organism evidence="1 2">
    <name type="scientific">Sphingorhabdus contaminans</name>
    <dbReference type="NCBI Taxonomy" id="1343899"/>
    <lineage>
        <taxon>Bacteria</taxon>
        <taxon>Pseudomonadati</taxon>
        <taxon>Pseudomonadota</taxon>
        <taxon>Alphaproteobacteria</taxon>
        <taxon>Sphingomonadales</taxon>
        <taxon>Sphingomonadaceae</taxon>
        <taxon>Sphingorhabdus</taxon>
    </lineage>
</organism>
<keyword evidence="2" id="KW-1185">Reference proteome</keyword>
<gene>
    <name evidence="1" type="ORF">FOM92_14915</name>
</gene>
<evidence type="ECO:0000313" key="1">
    <source>
        <dbReference type="EMBL" id="TSB02384.1"/>
    </source>
</evidence>
<accession>A0A553WCH1</accession>
<dbReference type="OrthoDB" id="9820896at2"/>
<name>A0A553WCH1_9SPHN</name>
<dbReference type="RefSeq" id="WP_143777602.1">
    <property type="nucleotide sequence ID" value="NZ_VKKU01000002.1"/>
</dbReference>
<proteinExistence type="predicted"/>
<protein>
    <recommendedName>
        <fullName evidence="3">DUF1176 domain-containing protein</fullName>
    </recommendedName>
</protein>